<accession>A0A934HVW6</accession>
<gene>
    <name evidence="1" type="ORF">JAO82_11445</name>
</gene>
<keyword evidence="2" id="KW-1185">Reference proteome</keyword>
<dbReference type="EMBL" id="JAEIJD010000010">
    <property type="protein sequence ID" value="MBI6630489.1"/>
    <property type="molecule type" value="Genomic_DNA"/>
</dbReference>
<sequence length="207" mass="22729">MATRNRNSAEFKANVALEAIGAGLMMAELAKKHAIHPMVIDGWKKAAMLPSKAPGLWQVSCDLATAKERVSGEDPVNLVHRLDLGRFHPHGIAQQIFRALAALQKFVLQLLGNRHRPCSAQEARVKTQFHRRSNIRMSCLRVNPQSQHCLSPVKSQRGDQQACGTREITLAQGCRACVQDSAVLDHSLLSGIFSLFAFRVAFAIGAD</sequence>
<dbReference type="GO" id="GO:0043565">
    <property type="term" value="F:sequence-specific DNA binding"/>
    <property type="evidence" value="ECO:0007669"/>
    <property type="project" value="InterPro"/>
</dbReference>
<reference evidence="1" key="1">
    <citation type="submission" date="2020-12" db="EMBL/GenBank/DDBJ databases">
        <title>Pontibaca salina gen. nov., sp. nov., isolated from marine sediment.</title>
        <authorList>
            <person name="Bo J."/>
            <person name="Wang S."/>
            <person name="Song X."/>
            <person name="Du Z."/>
        </authorList>
    </citation>
    <scope>NUCLEOTIDE SEQUENCE</scope>
    <source>
        <strain evidence="1">S1109L</strain>
    </source>
</reference>
<dbReference type="InterPro" id="IPR010921">
    <property type="entry name" value="Trp_repressor/repl_initiator"/>
</dbReference>
<organism evidence="1 2">
    <name type="scientific">Pontibaca salina</name>
    <dbReference type="NCBI Taxonomy" id="2795731"/>
    <lineage>
        <taxon>Bacteria</taxon>
        <taxon>Pseudomonadati</taxon>
        <taxon>Pseudomonadota</taxon>
        <taxon>Alphaproteobacteria</taxon>
        <taxon>Rhodobacterales</taxon>
        <taxon>Roseobacteraceae</taxon>
        <taxon>Pontibaca</taxon>
    </lineage>
</organism>
<dbReference type="Proteomes" id="UP000613255">
    <property type="component" value="Unassembled WGS sequence"/>
</dbReference>
<evidence type="ECO:0000313" key="2">
    <source>
        <dbReference type="Proteomes" id="UP000613255"/>
    </source>
</evidence>
<name>A0A934HVW6_9RHOB</name>
<proteinExistence type="predicted"/>
<dbReference type="SUPFAM" id="SSF48295">
    <property type="entry name" value="TrpR-like"/>
    <property type="match status" value="1"/>
</dbReference>
<evidence type="ECO:0000313" key="1">
    <source>
        <dbReference type="EMBL" id="MBI6630489.1"/>
    </source>
</evidence>
<dbReference type="AlphaFoldDB" id="A0A934HVW6"/>
<protein>
    <submittedName>
        <fullName evidence="1">Transposase</fullName>
    </submittedName>
</protein>
<dbReference type="RefSeq" id="WP_198686517.1">
    <property type="nucleotide sequence ID" value="NZ_JAEIJD010000010.1"/>
</dbReference>
<comment type="caution">
    <text evidence="1">The sequence shown here is derived from an EMBL/GenBank/DDBJ whole genome shotgun (WGS) entry which is preliminary data.</text>
</comment>